<dbReference type="OrthoDB" id="305468at2"/>
<dbReference type="Pfam" id="PF03816">
    <property type="entry name" value="LytR_cpsA_psr"/>
    <property type="match status" value="1"/>
</dbReference>
<proteinExistence type="inferred from homology"/>
<dbReference type="PANTHER" id="PTHR33392:SF6">
    <property type="entry name" value="POLYISOPRENYL-TEICHOIC ACID--PEPTIDOGLYCAN TEICHOIC ACID TRANSFERASE TAGU"/>
    <property type="match status" value="1"/>
</dbReference>
<keyword evidence="3" id="KW-1133">Transmembrane helix</keyword>
<keyword evidence="7" id="KW-1185">Reference proteome</keyword>
<dbReference type="InterPro" id="IPR027381">
    <property type="entry name" value="LytR/CpsA/Psr_C"/>
</dbReference>
<reference evidence="7" key="1">
    <citation type="journal article" date="2013" name="Proc. Natl. Acad. Sci. U.S.A.">
        <title>Improving the coverage of the cyanobacterial phylum using diversity-driven genome sequencing.</title>
        <authorList>
            <person name="Shih P.M."/>
            <person name="Wu D."/>
            <person name="Latifi A."/>
            <person name="Axen S.D."/>
            <person name="Fewer D.P."/>
            <person name="Talla E."/>
            <person name="Calteau A."/>
            <person name="Cai F."/>
            <person name="Tandeau de Marsac N."/>
            <person name="Rippka R."/>
            <person name="Herdman M."/>
            <person name="Sivonen K."/>
            <person name="Coursin T."/>
            <person name="Laurent T."/>
            <person name="Goodwin L."/>
            <person name="Nolan M."/>
            <person name="Davenport K.W."/>
            <person name="Han C.S."/>
            <person name="Rubin E.M."/>
            <person name="Eisen J.A."/>
            <person name="Woyke T."/>
            <person name="Gugger M."/>
            <person name="Kerfeld C.A."/>
        </authorList>
    </citation>
    <scope>NUCLEOTIDE SEQUENCE [LARGE SCALE GENOMIC DNA]</scope>
    <source>
        <strain evidence="7">ATCC 29371 / PCC 7437</strain>
    </source>
</reference>
<feature type="domain" description="Cell envelope-related transcriptional attenuator" evidence="4">
    <location>
        <begin position="131"/>
        <end position="277"/>
    </location>
</feature>
<dbReference type="KEGG" id="scs:Sta7437_3816"/>
<dbReference type="NCBIfam" id="TIGR00350">
    <property type="entry name" value="lytR_cpsA_psr"/>
    <property type="match status" value="1"/>
</dbReference>
<dbReference type="PANTHER" id="PTHR33392">
    <property type="entry name" value="POLYISOPRENYL-TEICHOIC ACID--PEPTIDOGLYCAN TEICHOIC ACID TRANSFERASE TAGU"/>
    <property type="match status" value="1"/>
</dbReference>
<gene>
    <name evidence="6" type="ordered locus">Sta7437_3816</name>
</gene>
<dbReference type="STRING" id="111780.Sta7437_3816"/>
<dbReference type="InterPro" id="IPR004474">
    <property type="entry name" value="LytR_CpsA_psr"/>
</dbReference>
<evidence type="ECO:0000259" key="5">
    <source>
        <dbReference type="Pfam" id="PF13399"/>
    </source>
</evidence>
<feature type="transmembrane region" description="Helical" evidence="3">
    <location>
        <begin position="32"/>
        <end position="57"/>
    </location>
</feature>
<dbReference type="PATRIC" id="fig|111780.3.peg.3961"/>
<accession>K9XXQ4</accession>
<dbReference type="eggNOG" id="COG1316">
    <property type="taxonomic scope" value="Bacteria"/>
</dbReference>
<dbReference type="HOGENOM" id="CLU_016455_5_1_3"/>
<feature type="region of interest" description="Disordered" evidence="2">
    <location>
        <begin position="1"/>
        <end position="23"/>
    </location>
</feature>
<evidence type="ECO:0000259" key="4">
    <source>
        <dbReference type="Pfam" id="PF03816"/>
    </source>
</evidence>
<evidence type="ECO:0000256" key="2">
    <source>
        <dbReference type="SAM" id="MobiDB-lite"/>
    </source>
</evidence>
<evidence type="ECO:0000313" key="6">
    <source>
        <dbReference type="EMBL" id="AFZ37303.1"/>
    </source>
</evidence>
<keyword evidence="3" id="KW-0812">Transmembrane</keyword>
<dbReference type="RefSeq" id="WP_015194963.1">
    <property type="nucleotide sequence ID" value="NC_019748.1"/>
</dbReference>
<evidence type="ECO:0000256" key="1">
    <source>
        <dbReference type="ARBA" id="ARBA00006068"/>
    </source>
</evidence>
<evidence type="ECO:0000256" key="3">
    <source>
        <dbReference type="SAM" id="Phobius"/>
    </source>
</evidence>
<protein>
    <submittedName>
        <fullName evidence="6">Transcriptional attenuator, LytR family</fullName>
    </submittedName>
</protein>
<dbReference type="EMBL" id="CP003653">
    <property type="protein sequence ID" value="AFZ37303.1"/>
    <property type="molecule type" value="Genomic_DNA"/>
</dbReference>
<name>K9XXQ4_STAC7</name>
<keyword evidence="3" id="KW-0472">Membrane</keyword>
<dbReference type="Pfam" id="PF13399">
    <property type="entry name" value="LytR_C"/>
    <property type="match status" value="1"/>
</dbReference>
<organism evidence="6 7">
    <name type="scientific">Stanieria cyanosphaera (strain ATCC 29371 / PCC 7437)</name>
    <dbReference type="NCBI Taxonomy" id="111780"/>
    <lineage>
        <taxon>Bacteria</taxon>
        <taxon>Bacillati</taxon>
        <taxon>Cyanobacteriota</taxon>
        <taxon>Cyanophyceae</taxon>
        <taxon>Pleurocapsales</taxon>
        <taxon>Dermocarpellaceae</taxon>
        <taxon>Stanieria</taxon>
    </lineage>
</organism>
<feature type="domain" description="LytR/CpsA/Psr regulator C-terminal" evidence="5">
    <location>
        <begin position="375"/>
        <end position="461"/>
    </location>
</feature>
<dbReference type="Proteomes" id="UP000010473">
    <property type="component" value="Chromosome"/>
</dbReference>
<sequence>MSVRKAYQSTPSGRQYKPRIKPRSQKLKRGRAVLIGIGLTGLSVVSAVAGAILAISWSVSSPLQQTELTPQQKAVFSQEETVAQRNLTVPELSRPVNILVLGIKVLTSDIDDSLSEEAGYHALVNSFDGLSDTMLLLRFDPERQKLTVLSIPRDTKVNLEGHGEQKINIANDFGGPALTAAAVSELLGGINIDRYVRVNVQGVEKLIDALGGVTVDVPKDMKYNDFSQHLYIDLKKGRQHLDGDKAVQFLRFRYDAYGDISRVQRQQMLMRSVVEQTLQPATIFKIPEILSVIQSHIDTNLTVKELMALGDFASGTKRSDVQMLMLPGDFSGDGRTGVSYWLPNENRIQQLVTEHFDVVTSDYQLTEGYQDYSNARVAIQDSINNPEAEQAMVNSLRQAGYTRVYVSEAWHEPLAETKIIAQGGNDRAATSLRRSLGLGEVLIESTGVLDSDVTIQIGQDWQTYQNNLENKVYSDDVVNHL</sequence>
<dbReference type="Gene3D" id="3.40.630.190">
    <property type="entry name" value="LCP protein"/>
    <property type="match status" value="1"/>
</dbReference>
<dbReference type="AlphaFoldDB" id="K9XXQ4"/>
<evidence type="ECO:0000313" key="7">
    <source>
        <dbReference type="Proteomes" id="UP000010473"/>
    </source>
</evidence>
<dbReference type="InterPro" id="IPR050922">
    <property type="entry name" value="LytR/CpsA/Psr_CW_biosynth"/>
</dbReference>
<comment type="similarity">
    <text evidence="1">Belongs to the LytR/CpsA/Psr (LCP) family.</text>
</comment>